<evidence type="ECO:0000259" key="2">
    <source>
        <dbReference type="Pfam" id="PF04069"/>
    </source>
</evidence>
<protein>
    <submittedName>
        <fullName evidence="3">ABC transporter substrate-binding protein</fullName>
    </submittedName>
</protein>
<dbReference type="Pfam" id="PF04069">
    <property type="entry name" value="OpuAC"/>
    <property type="match status" value="1"/>
</dbReference>
<evidence type="ECO:0000256" key="1">
    <source>
        <dbReference type="SAM" id="SignalP"/>
    </source>
</evidence>
<dbReference type="InterPro" id="IPR007210">
    <property type="entry name" value="ABC_Gly_betaine_transp_sub-bd"/>
</dbReference>
<gene>
    <name evidence="4" type="ORF">ACEZDB_27105</name>
    <name evidence="3" type="ORF">ACEZDG_12265</name>
</gene>
<name>A0ABV6V8X2_9ACTN</name>
<dbReference type="EMBL" id="JBHEZX010000005">
    <property type="protein sequence ID" value="MFC1410047.1"/>
    <property type="molecule type" value="Genomic_DNA"/>
</dbReference>
<dbReference type="Gene3D" id="3.40.190.120">
    <property type="entry name" value="Osmoprotection protein (prox), domain 2"/>
    <property type="match status" value="1"/>
</dbReference>
<dbReference type="SUPFAM" id="SSF53850">
    <property type="entry name" value="Periplasmic binding protein-like II"/>
    <property type="match status" value="1"/>
</dbReference>
<feature type="signal peptide" evidence="1">
    <location>
        <begin position="1"/>
        <end position="25"/>
    </location>
</feature>
<reference evidence="5 6" key="1">
    <citation type="submission" date="2024-09" db="EMBL/GenBank/DDBJ databases">
        <authorList>
            <person name="Lee S.D."/>
        </authorList>
    </citation>
    <scope>NUCLEOTIDE SEQUENCE [LARGE SCALE GENOMIC DNA]</scope>
    <source>
        <strain evidence="3 6">N1-1</strain>
        <strain evidence="4 5">N1-3</strain>
    </source>
</reference>
<dbReference type="CDD" id="cd13606">
    <property type="entry name" value="PBP2_ProX_like"/>
    <property type="match status" value="1"/>
</dbReference>
<comment type="caution">
    <text evidence="3">The sequence shown here is derived from an EMBL/GenBank/DDBJ whole genome shotgun (WGS) entry which is preliminary data.</text>
</comment>
<sequence length="318" mass="32311">MTSTGTNGRRIAAALIASAAAVSMAACSSSTKTSGSNPLAAAPKASATAGGPVVIGGNNFPESTLLADIYGGALKAKGVTVSYKYQIGSREISYGLLKNGTITVMPEYNGALLAFLDQAAVPTSTDDTDTQLSAKLASNLTLLNPSPAEDKDSLTVNAETAAKYNLTASSKISDLSKIAGDLVLGAAPEFQTRKEGLVGLKSVYGLTFKSFKALDAGGPLTEGALGKNSIQVGDIFTTDSTISAKKWITLQDDKGLFGYQNVIPVAQKGALSQAGIDALNAVSAKLDTPTLLDLDTKIGNGTDPAAAATAWLQSVGLG</sequence>
<organism evidence="3 6">
    <name type="scientific">Streptacidiphilus alkalitolerans</name>
    <dbReference type="NCBI Taxonomy" id="3342712"/>
    <lineage>
        <taxon>Bacteria</taxon>
        <taxon>Bacillati</taxon>
        <taxon>Actinomycetota</taxon>
        <taxon>Actinomycetes</taxon>
        <taxon>Kitasatosporales</taxon>
        <taxon>Streptomycetaceae</taxon>
        <taxon>Streptacidiphilus</taxon>
    </lineage>
</organism>
<evidence type="ECO:0000313" key="4">
    <source>
        <dbReference type="EMBL" id="MFC1434314.1"/>
    </source>
</evidence>
<keyword evidence="6" id="KW-1185">Reference proteome</keyword>
<keyword evidence="1" id="KW-0732">Signal</keyword>
<evidence type="ECO:0000313" key="3">
    <source>
        <dbReference type="EMBL" id="MFC1410047.1"/>
    </source>
</evidence>
<dbReference type="EMBL" id="JBHEZY010000012">
    <property type="protein sequence ID" value="MFC1434314.1"/>
    <property type="molecule type" value="Genomic_DNA"/>
</dbReference>
<dbReference type="RefSeq" id="WP_380507001.1">
    <property type="nucleotide sequence ID" value="NZ_JBHEZX010000005.1"/>
</dbReference>
<accession>A0ABV6V8X2</accession>
<proteinExistence type="predicted"/>
<evidence type="ECO:0000313" key="5">
    <source>
        <dbReference type="Proteomes" id="UP001592530"/>
    </source>
</evidence>
<dbReference type="Gene3D" id="3.40.190.10">
    <property type="entry name" value="Periplasmic binding protein-like II"/>
    <property type="match status" value="1"/>
</dbReference>
<dbReference type="Proteomes" id="UP001592530">
    <property type="component" value="Unassembled WGS sequence"/>
</dbReference>
<feature type="chain" id="PRO_5045032980" evidence="1">
    <location>
        <begin position="26"/>
        <end position="318"/>
    </location>
</feature>
<dbReference type="Proteomes" id="UP001592582">
    <property type="component" value="Unassembled WGS sequence"/>
</dbReference>
<feature type="domain" description="ABC-type glycine betaine transport system substrate-binding" evidence="2">
    <location>
        <begin position="52"/>
        <end position="313"/>
    </location>
</feature>
<evidence type="ECO:0000313" key="6">
    <source>
        <dbReference type="Proteomes" id="UP001592582"/>
    </source>
</evidence>